<feature type="transmembrane region" description="Helical" evidence="1">
    <location>
        <begin position="12"/>
        <end position="32"/>
    </location>
</feature>
<dbReference type="Proteomes" id="UP000253410">
    <property type="component" value="Unassembled WGS sequence"/>
</dbReference>
<evidence type="ECO:0000259" key="2">
    <source>
        <dbReference type="Pfam" id="PF01757"/>
    </source>
</evidence>
<feature type="transmembrane region" description="Helical" evidence="1">
    <location>
        <begin position="90"/>
        <end position="108"/>
    </location>
</feature>
<dbReference type="EMBL" id="QFFJ01000001">
    <property type="protein sequence ID" value="RBL92053.1"/>
    <property type="molecule type" value="Genomic_DNA"/>
</dbReference>
<dbReference type="GO" id="GO:0016747">
    <property type="term" value="F:acyltransferase activity, transferring groups other than amino-acyl groups"/>
    <property type="evidence" value="ECO:0007669"/>
    <property type="project" value="InterPro"/>
</dbReference>
<gene>
    <name evidence="3" type="ORF">DF182_05520</name>
</gene>
<keyword evidence="1" id="KW-0812">Transmembrane</keyword>
<evidence type="ECO:0000313" key="3">
    <source>
        <dbReference type="EMBL" id="RBL92053.1"/>
    </source>
</evidence>
<evidence type="ECO:0000313" key="4">
    <source>
        <dbReference type="Proteomes" id="UP000253410"/>
    </source>
</evidence>
<dbReference type="OrthoDB" id="9809782at2"/>
<dbReference type="InterPro" id="IPR002656">
    <property type="entry name" value="Acyl_transf_3_dom"/>
</dbReference>
<keyword evidence="3" id="KW-0808">Transferase</keyword>
<reference evidence="3 4" key="1">
    <citation type="submission" date="2018-05" db="EMBL/GenBank/DDBJ databases">
        <title>Chitinophaga sp. K3CV102501T nov., isolated from isolated from a monsoon evergreen broad-leaved forest soil.</title>
        <authorList>
            <person name="Lv Y."/>
        </authorList>
    </citation>
    <scope>NUCLEOTIDE SEQUENCE [LARGE SCALE GENOMIC DNA]</scope>
    <source>
        <strain evidence="3 4">GDMCC 1.1325</strain>
    </source>
</reference>
<dbReference type="AlphaFoldDB" id="A0A365Y0D3"/>
<organism evidence="3 4">
    <name type="scientific">Chitinophaga flava</name>
    <dbReference type="NCBI Taxonomy" id="2259036"/>
    <lineage>
        <taxon>Bacteria</taxon>
        <taxon>Pseudomonadati</taxon>
        <taxon>Bacteroidota</taxon>
        <taxon>Chitinophagia</taxon>
        <taxon>Chitinophagales</taxon>
        <taxon>Chitinophagaceae</taxon>
        <taxon>Chitinophaga</taxon>
    </lineage>
</organism>
<dbReference type="Pfam" id="PF01757">
    <property type="entry name" value="Acyl_transf_3"/>
    <property type="match status" value="1"/>
</dbReference>
<comment type="caution">
    <text evidence="3">The sequence shown here is derived from an EMBL/GenBank/DDBJ whole genome shotgun (WGS) entry which is preliminary data.</text>
</comment>
<evidence type="ECO:0000256" key="1">
    <source>
        <dbReference type="SAM" id="Phobius"/>
    </source>
</evidence>
<feature type="transmembrane region" description="Helical" evidence="1">
    <location>
        <begin position="245"/>
        <end position="262"/>
    </location>
</feature>
<feature type="transmembrane region" description="Helical" evidence="1">
    <location>
        <begin position="315"/>
        <end position="333"/>
    </location>
</feature>
<name>A0A365Y0D3_9BACT</name>
<keyword evidence="4" id="KW-1185">Reference proteome</keyword>
<proteinExistence type="predicted"/>
<feature type="transmembrane region" description="Helical" evidence="1">
    <location>
        <begin position="339"/>
        <end position="362"/>
    </location>
</feature>
<feature type="transmembrane region" description="Helical" evidence="1">
    <location>
        <begin position="274"/>
        <end position="295"/>
    </location>
</feature>
<feature type="domain" description="Acyltransferase 3" evidence="2">
    <location>
        <begin position="8"/>
        <end position="357"/>
    </location>
</feature>
<feature type="transmembrane region" description="Helical" evidence="1">
    <location>
        <begin position="174"/>
        <end position="196"/>
    </location>
</feature>
<protein>
    <submittedName>
        <fullName evidence="3">Acyltransferase</fullName>
    </submittedName>
</protein>
<feature type="transmembrane region" description="Helical" evidence="1">
    <location>
        <begin position="216"/>
        <end position="233"/>
    </location>
</feature>
<dbReference type="InterPro" id="IPR050623">
    <property type="entry name" value="Glucan_succinyl_AcylTrfase"/>
</dbReference>
<feature type="transmembrane region" description="Helical" evidence="1">
    <location>
        <begin position="57"/>
        <end position="74"/>
    </location>
</feature>
<dbReference type="RefSeq" id="WP_113614655.1">
    <property type="nucleotide sequence ID" value="NZ_QFFJ01000001.1"/>
</dbReference>
<keyword evidence="3" id="KW-0012">Acyltransferase</keyword>
<sequence>MQTTYRQTYLDWLRIIAIAGVLFFHSAMPYVAEWGWHIKNNATSHALLEMNDFLHRFRMPLLFFISGTVSYYMLQSRSGGGFLGLRFRRLFVPLLVGVLVIVPPQVYLERVTQGYKGNFWDFYTAMFSTGAYPKGNMSWHHLWFICYLLAYDILCAPLFVWLGSPKGKQWLQKLNPLASGWWVYILMVPSVVSHAFLSRMYQQTGDLIHDYAYFPYYLWFLLAGFCCIANPLLMDSLERNRRTSFAIAFASLMLINYLRWNKLEPGYGWQGLQGWSYTALAVVCAWMWVFTAIGYGKRYLQKKSRVLDYVNEAVYPFYILHQTVIVILTFYLANLQEDIGLKYIFTVLVTFFISMSIFHLYIRPYPVMRFLFGMKPAKRKKAPEKAATEIVLPEMSNV</sequence>
<keyword evidence="1" id="KW-0472">Membrane</keyword>
<dbReference type="PANTHER" id="PTHR36927">
    <property type="entry name" value="BLR4337 PROTEIN"/>
    <property type="match status" value="1"/>
</dbReference>
<feature type="transmembrane region" description="Helical" evidence="1">
    <location>
        <begin position="142"/>
        <end position="162"/>
    </location>
</feature>
<dbReference type="PANTHER" id="PTHR36927:SF3">
    <property type="entry name" value="GLUCANS BIOSYNTHESIS PROTEIN C"/>
    <property type="match status" value="1"/>
</dbReference>
<keyword evidence="1" id="KW-1133">Transmembrane helix</keyword>
<accession>A0A365Y0D3</accession>